<feature type="region of interest" description="Disordered" evidence="1">
    <location>
        <begin position="1"/>
        <end position="57"/>
    </location>
</feature>
<protein>
    <submittedName>
        <fullName evidence="2">Uncharacterized protein</fullName>
    </submittedName>
</protein>
<name>A0A7J0FFD3_9ERIC</name>
<accession>A0A7J0FFD3</accession>
<organism evidence="2 3">
    <name type="scientific">Actinidia rufa</name>
    <dbReference type="NCBI Taxonomy" id="165716"/>
    <lineage>
        <taxon>Eukaryota</taxon>
        <taxon>Viridiplantae</taxon>
        <taxon>Streptophyta</taxon>
        <taxon>Embryophyta</taxon>
        <taxon>Tracheophyta</taxon>
        <taxon>Spermatophyta</taxon>
        <taxon>Magnoliopsida</taxon>
        <taxon>eudicotyledons</taxon>
        <taxon>Gunneridae</taxon>
        <taxon>Pentapetalae</taxon>
        <taxon>asterids</taxon>
        <taxon>Ericales</taxon>
        <taxon>Actinidiaceae</taxon>
        <taxon>Actinidia</taxon>
    </lineage>
</organism>
<evidence type="ECO:0000256" key="1">
    <source>
        <dbReference type="SAM" id="MobiDB-lite"/>
    </source>
</evidence>
<feature type="compositionally biased region" description="Acidic residues" evidence="1">
    <location>
        <begin position="47"/>
        <end position="56"/>
    </location>
</feature>
<comment type="caution">
    <text evidence="2">The sequence shown here is derived from an EMBL/GenBank/DDBJ whole genome shotgun (WGS) entry which is preliminary data.</text>
</comment>
<dbReference type="AlphaFoldDB" id="A0A7J0FFD3"/>
<feature type="compositionally biased region" description="Acidic residues" evidence="1">
    <location>
        <begin position="1"/>
        <end position="12"/>
    </location>
</feature>
<gene>
    <name evidence="2" type="ORF">Acr_11g0016810</name>
</gene>
<feature type="compositionally biased region" description="Low complexity" evidence="1">
    <location>
        <begin position="19"/>
        <end position="31"/>
    </location>
</feature>
<keyword evidence="3" id="KW-1185">Reference proteome</keyword>
<dbReference type="Proteomes" id="UP000585474">
    <property type="component" value="Unassembled WGS sequence"/>
</dbReference>
<evidence type="ECO:0000313" key="2">
    <source>
        <dbReference type="EMBL" id="GFY97375.1"/>
    </source>
</evidence>
<evidence type="ECO:0000313" key="3">
    <source>
        <dbReference type="Proteomes" id="UP000585474"/>
    </source>
</evidence>
<proteinExistence type="predicted"/>
<sequence>MEEESDSGDETENYTAFMTSAVKTTKTSSKASDTEKLDESNGVVGSVEEESDDEDISSQKIDEIWNAQRTSFDMTGIGYKEKATTSSQLASKPYSTKALGTSFMPNIEVMPA</sequence>
<reference evidence="2 3" key="1">
    <citation type="submission" date="2019-07" db="EMBL/GenBank/DDBJ databases">
        <title>De Novo Assembly of kiwifruit Actinidia rufa.</title>
        <authorList>
            <person name="Sugita-Konishi S."/>
            <person name="Sato K."/>
            <person name="Mori E."/>
            <person name="Abe Y."/>
            <person name="Kisaki G."/>
            <person name="Hamano K."/>
            <person name="Suezawa K."/>
            <person name="Otani M."/>
            <person name="Fukuda T."/>
            <person name="Manabe T."/>
            <person name="Gomi K."/>
            <person name="Tabuchi M."/>
            <person name="Akimitsu K."/>
            <person name="Kataoka I."/>
        </authorList>
    </citation>
    <scope>NUCLEOTIDE SEQUENCE [LARGE SCALE GENOMIC DNA]</scope>
    <source>
        <strain evidence="3">cv. Fuchu</strain>
    </source>
</reference>
<dbReference type="EMBL" id="BJWL01000011">
    <property type="protein sequence ID" value="GFY97375.1"/>
    <property type="molecule type" value="Genomic_DNA"/>
</dbReference>